<dbReference type="Gene3D" id="3.90.640.10">
    <property type="entry name" value="Actin, Chain A, domain 4"/>
    <property type="match status" value="1"/>
</dbReference>
<dbReference type="GO" id="GO:0005524">
    <property type="term" value="F:ATP binding"/>
    <property type="evidence" value="ECO:0007669"/>
    <property type="project" value="UniProtKB-KW"/>
</dbReference>
<organism evidence="3 4">
    <name type="scientific">Phyllachora maydis</name>
    <dbReference type="NCBI Taxonomy" id="1825666"/>
    <lineage>
        <taxon>Eukaryota</taxon>
        <taxon>Fungi</taxon>
        <taxon>Dikarya</taxon>
        <taxon>Ascomycota</taxon>
        <taxon>Pezizomycotina</taxon>
        <taxon>Sordariomycetes</taxon>
        <taxon>Sordariomycetidae</taxon>
        <taxon>Phyllachorales</taxon>
        <taxon>Phyllachoraceae</taxon>
        <taxon>Phyllachora</taxon>
    </lineage>
</organism>
<dbReference type="Gene3D" id="3.30.420.40">
    <property type="match status" value="2"/>
</dbReference>
<dbReference type="InterPro" id="IPR043129">
    <property type="entry name" value="ATPase_NBD"/>
</dbReference>
<comment type="caution">
    <text evidence="3">The sequence shown here is derived from an EMBL/GenBank/DDBJ whole genome shotgun (WGS) entry which is preliminary data.</text>
</comment>
<proteinExistence type="predicted"/>
<evidence type="ECO:0008006" key="5">
    <source>
        <dbReference type="Google" id="ProtNLM"/>
    </source>
</evidence>
<evidence type="ECO:0000313" key="3">
    <source>
        <dbReference type="EMBL" id="KAK2071325.1"/>
    </source>
</evidence>
<gene>
    <name evidence="3" type="ORF">P8C59_005759</name>
</gene>
<protein>
    <recommendedName>
        <fullName evidence="5">Actin-like ATPase domain-containing protein</fullName>
    </recommendedName>
</protein>
<keyword evidence="2" id="KW-0067">ATP-binding</keyword>
<dbReference type="Proteomes" id="UP001217918">
    <property type="component" value="Unassembled WGS sequence"/>
</dbReference>
<reference evidence="3" key="1">
    <citation type="journal article" date="2023" name="Mol. Plant Microbe Interact.">
        <title>Elucidating the Obligate Nature and Biological Capacity of an Invasive Fungal Corn Pathogen.</title>
        <authorList>
            <person name="MacCready J.S."/>
            <person name="Roggenkamp E.M."/>
            <person name="Gdanetz K."/>
            <person name="Chilvers M.I."/>
        </authorList>
    </citation>
    <scope>NUCLEOTIDE SEQUENCE</scope>
    <source>
        <strain evidence="3">PM02</strain>
    </source>
</reference>
<name>A0AAD9MDU4_9PEZI</name>
<dbReference type="PANTHER" id="PTHR14187">
    <property type="entry name" value="ALPHA KINASE/ELONGATION FACTOR 2 KINASE"/>
    <property type="match status" value="1"/>
</dbReference>
<sequence>MAEDGKRFEDLTPGAENKLIIGFDFGTTYCGIGYAESSRLQRNAARGFSQWPGTQQHTITSDKVPTKIRYDGPKPQWGFLIPSGLPSSQVMDLFKLDLEPSLYKLDAVSDPTAPRRSPQETDKLMTDYMTELVTYVMTRLRADLKAEVIDAVPIQVVLTVPAIWTDLAKEKTRAACHKAFRSVCAGALEIKTLSEPEAAAIFALHTMDRADLGQGDAFVVCDAGGGTVDLISYVVNSLAPILDVVEAAPGSGGLCGSVFLNKLFEKFLQARYSHLQGYEPKWVDEVMDMFERTLKREMNTALTQGTYTLRVGGLANDAAVGSKAGKIVIPGRDLFDVFEPIIQEIQRLVQAQIRASDRTIKAVLLVGGFGTSTYLRERLTNQLQAQGIKVLQVEGAWRAVVSGAVLKGLAWNSPDYRDAMPRIGARRARKHHGFEIEMPYVAELHGAFEGRRFWSGMDGCHMLHAMSWFLRYDEHIVENHAIPHYFSVRSHARIAAIDLIIFTDALSATREAPLVRDHNVVLVCQVRADLSQIPDDQITQRRGADGKQYYEISAHVEALYETELAMYTLVHEGKRYDTVTVKFS</sequence>
<evidence type="ECO:0000313" key="4">
    <source>
        <dbReference type="Proteomes" id="UP001217918"/>
    </source>
</evidence>
<keyword evidence="1" id="KW-0547">Nucleotide-binding</keyword>
<dbReference type="PANTHER" id="PTHR14187:SF82">
    <property type="entry name" value="FAMILY CHAPERONE, PUTATIVE (AFU_ORTHOLOGUE AFUA_7G08575)-RELATED"/>
    <property type="match status" value="1"/>
</dbReference>
<keyword evidence="4" id="KW-1185">Reference proteome</keyword>
<dbReference type="InterPro" id="IPR013126">
    <property type="entry name" value="Hsp_70_fam"/>
</dbReference>
<dbReference type="SUPFAM" id="SSF53067">
    <property type="entry name" value="Actin-like ATPase domain"/>
    <property type="match status" value="2"/>
</dbReference>
<accession>A0AAD9MDU4</accession>
<dbReference type="GO" id="GO:0140662">
    <property type="term" value="F:ATP-dependent protein folding chaperone"/>
    <property type="evidence" value="ECO:0007669"/>
    <property type="project" value="InterPro"/>
</dbReference>
<dbReference type="Pfam" id="PF00012">
    <property type="entry name" value="HSP70"/>
    <property type="match status" value="1"/>
</dbReference>
<dbReference type="CDD" id="cd10170">
    <property type="entry name" value="ASKHA_NBD_HSP70"/>
    <property type="match status" value="1"/>
</dbReference>
<dbReference type="AlphaFoldDB" id="A0AAD9MDU4"/>
<evidence type="ECO:0000256" key="2">
    <source>
        <dbReference type="ARBA" id="ARBA00022840"/>
    </source>
</evidence>
<evidence type="ECO:0000256" key="1">
    <source>
        <dbReference type="ARBA" id="ARBA00022741"/>
    </source>
</evidence>
<dbReference type="EMBL" id="JAQQPM010000005">
    <property type="protein sequence ID" value="KAK2071325.1"/>
    <property type="molecule type" value="Genomic_DNA"/>
</dbReference>